<gene>
    <name evidence="2" type="ORF">AB4874_17480</name>
</gene>
<evidence type="ECO:0000256" key="1">
    <source>
        <dbReference type="SAM" id="SignalP"/>
    </source>
</evidence>
<dbReference type="EMBL" id="JBFRYC010000015">
    <property type="protein sequence ID" value="MEX1663401.1"/>
    <property type="molecule type" value="Genomic_DNA"/>
</dbReference>
<organism evidence="2 3">
    <name type="scientific">Thioclava arctica</name>
    <dbReference type="NCBI Taxonomy" id="3238301"/>
    <lineage>
        <taxon>Bacteria</taxon>
        <taxon>Pseudomonadati</taxon>
        <taxon>Pseudomonadota</taxon>
        <taxon>Alphaproteobacteria</taxon>
        <taxon>Rhodobacterales</taxon>
        <taxon>Paracoccaceae</taxon>
        <taxon>Thioclava</taxon>
    </lineage>
</organism>
<evidence type="ECO:0000313" key="3">
    <source>
        <dbReference type="Proteomes" id="UP001557465"/>
    </source>
</evidence>
<sequence>MPYQIAGPNFRVRNLLGAVALVFAASSGVAEYVQVPACGSVSEVADRFEAAAQKSGPPWRWKCPMRRW</sequence>
<protein>
    <submittedName>
        <fullName evidence="2">Uncharacterized protein</fullName>
    </submittedName>
</protein>
<accession>A0ABV3TPG2</accession>
<dbReference type="Proteomes" id="UP001557465">
    <property type="component" value="Unassembled WGS sequence"/>
</dbReference>
<dbReference type="RefSeq" id="WP_368392936.1">
    <property type="nucleotide sequence ID" value="NZ_JBFRYC010000015.1"/>
</dbReference>
<keyword evidence="3" id="KW-1185">Reference proteome</keyword>
<comment type="caution">
    <text evidence="2">The sequence shown here is derived from an EMBL/GenBank/DDBJ whole genome shotgun (WGS) entry which is preliminary data.</text>
</comment>
<evidence type="ECO:0000313" key="2">
    <source>
        <dbReference type="EMBL" id="MEX1663401.1"/>
    </source>
</evidence>
<name>A0ABV3TPG2_9RHOB</name>
<feature type="signal peptide" evidence="1">
    <location>
        <begin position="1"/>
        <end position="30"/>
    </location>
</feature>
<keyword evidence="1" id="KW-0732">Signal</keyword>
<reference evidence="2 3" key="1">
    <citation type="journal article" date="2011" name="Int. J. Syst. Evol. Microbiol.">
        <title>Zhongshania antarctica gen. nov., sp. nov. and Zhongshania guokunii sp. nov., gammaproteobacteria respectively isolated from coastal attached (fast) ice and surface seawater of the Antarctic.</title>
        <authorList>
            <person name="Li H.J."/>
            <person name="Zhang X.Y."/>
            <person name="Chen C.X."/>
            <person name="Zhang Y.J."/>
            <person name="Gao Z.M."/>
            <person name="Yu Y."/>
            <person name="Chen X.L."/>
            <person name="Chen B."/>
            <person name="Zhang Y.Z."/>
        </authorList>
    </citation>
    <scope>NUCLEOTIDE SEQUENCE [LARGE SCALE GENOMIC DNA]</scope>
    <source>
        <strain evidence="2 3">15-R06ZXC-3</strain>
    </source>
</reference>
<proteinExistence type="predicted"/>
<feature type="chain" id="PRO_5046004214" evidence="1">
    <location>
        <begin position="31"/>
        <end position="68"/>
    </location>
</feature>